<gene>
    <name evidence="3" type="ORF">Aco04nite_72190</name>
</gene>
<dbReference type="GO" id="GO:0003700">
    <property type="term" value="F:DNA-binding transcription factor activity"/>
    <property type="evidence" value="ECO:0007669"/>
    <property type="project" value="InterPro"/>
</dbReference>
<dbReference type="SMART" id="SM00422">
    <property type="entry name" value="HTH_MERR"/>
    <property type="match status" value="1"/>
</dbReference>
<dbReference type="InterPro" id="IPR047057">
    <property type="entry name" value="MerR_fam"/>
</dbReference>
<dbReference type="GO" id="GO:0003677">
    <property type="term" value="F:DNA binding"/>
    <property type="evidence" value="ECO:0007669"/>
    <property type="project" value="UniProtKB-KW"/>
</dbReference>
<proteinExistence type="predicted"/>
<dbReference type="PANTHER" id="PTHR30204:SF97">
    <property type="entry name" value="MERR FAMILY REGULATORY PROTEIN"/>
    <property type="match status" value="1"/>
</dbReference>
<sequence length="284" mass="31307">MTSDLRGLTISEFGRRAGLSVKALRLYEASGLLPPAEIDPQTGYRRYALSQLDRARRISLLRRNDMPLSIVAEVLVGTPTEAADRLDRWWAAQEQAIAARRSSVGWLRAQLLATDQLATDPLLATDQVEPGYPVRLREVTAVKLASVRYETDQAGLMETIERGEAEVRAVLDAAGAATTTEHWVIYHSFVTPETAAPVEICVPFRGTAEPADDVVIRIEPAHTQAYATVARDDCFYPRIMRAYAAVESFVVEASAPPREIYLGAWHEIAGTDPFVHVAQPIEVP</sequence>
<keyword evidence="4" id="KW-1185">Reference proteome</keyword>
<evidence type="ECO:0000313" key="3">
    <source>
        <dbReference type="EMBL" id="GIM80702.1"/>
    </source>
</evidence>
<organism evidence="3 4">
    <name type="scientific">Winogradskya consettensis</name>
    <dbReference type="NCBI Taxonomy" id="113560"/>
    <lineage>
        <taxon>Bacteria</taxon>
        <taxon>Bacillati</taxon>
        <taxon>Actinomycetota</taxon>
        <taxon>Actinomycetes</taxon>
        <taxon>Micromonosporales</taxon>
        <taxon>Micromonosporaceae</taxon>
        <taxon>Winogradskya</taxon>
    </lineage>
</organism>
<feature type="domain" description="HTH merR-type" evidence="2">
    <location>
        <begin position="7"/>
        <end position="77"/>
    </location>
</feature>
<protein>
    <submittedName>
        <fullName evidence="3">MerR family transcriptional regulator</fullName>
    </submittedName>
</protein>
<evidence type="ECO:0000259" key="2">
    <source>
        <dbReference type="PROSITE" id="PS50937"/>
    </source>
</evidence>
<keyword evidence="1" id="KW-0238">DNA-binding</keyword>
<dbReference type="RefSeq" id="WP_213001657.1">
    <property type="nucleotide sequence ID" value="NZ_BAAATW010000001.1"/>
</dbReference>
<dbReference type="Pfam" id="PF13411">
    <property type="entry name" value="MerR_1"/>
    <property type="match status" value="1"/>
</dbReference>
<reference evidence="3" key="1">
    <citation type="submission" date="2021-03" db="EMBL/GenBank/DDBJ databases">
        <title>Whole genome shotgun sequence of Actinoplanes consettensis NBRC 14913.</title>
        <authorList>
            <person name="Komaki H."/>
            <person name="Tamura T."/>
        </authorList>
    </citation>
    <scope>NUCLEOTIDE SEQUENCE</scope>
    <source>
        <strain evidence="3">NBRC 14913</strain>
    </source>
</reference>
<name>A0A919T0G6_9ACTN</name>
<dbReference type="Gene3D" id="3.20.80.10">
    <property type="entry name" value="Regulatory factor, effector binding domain"/>
    <property type="match status" value="1"/>
</dbReference>
<dbReference type="Gene3D" id="1.10.1660.10">
    <property type="match status" value="1"/>
</dbReference>
<comment type="caution">
    <text evidence="3">The sequence shown here is derived from an EMBL/GenBank/DDBJ whole genome shotgun (WGS) entry which is preliminary data.</text>
</comment>
<dbReference type="InterPro" id="IPR009061">
    <property type="entry name" value="DNA-bd_dom_put_sf"/>
</dbReference>
<dbReference type="PANTHER" id="PTHR30204">
    <property type="entry name" value="REDOX-CYCLING DRUG-SENSING TRANSCRIPTIONAL ACTIVATOR SOXR"/>
    <property type="match status" value="1"/>
</dbReference>
<evidence type="ECO:0000256" key="1">
    <source>
        <dbReference type="ARBA" id="ARBA00023125"/>
    </source>
</evidence>
<accession>A0A919T0G6</accession>
<dbReference type="EMBL" id="BOQP01000043">
    <property type="protein sequence ID" value="GIM80702.1"/>
    <property type="molecule type" value="Genomic_DNA"/>
</dbReference>
<dbReference type="InterPro" id="IPR011256">
    <property type="entry name" value="Reg_factor_effector_dom_sf"/>
</dbReference>
<dbReference type="PROSITE" id="PS50937">
    <property type="entry name" value="HTH_MERR_2"/>
    <property type="match status" value="1"/>
</dbReference>
<dbReference type="AlphaFoldDB" id="A0A919T0G6"/>
<dbReference type="InterPro" id="IPR000551">
    <property type="entry name" value="MerR-type_HTH_dom"/>
</dbReference>
<dbReference type="SUPFAM" id="SSF46955">
    <property type="entry name" value="Putative DNA-binding domain"/>
    <property type="match status" value="1"/>
</dbReference>
<evidence type="ECO:0000313" key="4">
    <source>
        <dbReference type="Proteomes" id="UP000680865"/>
    </source>
</evidence>
<dbReference type="Proteomes" id="UP000680865">
    <property type="component" value="Unassembled WGS sequence"/>
</dbReference>